<evidence type="ECO:0000313" key="10">
    <source>
        <dbReference type="Proteomes" id="UP001189143"/>
    </source>
</evidence>
<dbReference type="Pfam" id="PF00589">
    <property type="entry name" value="Phage_integrase"/>
    <property type="match status" value="1"/>
</dbReference>
<dbReference type="InterPro" id="IPR013762">
    <property type="entry name" value="Integrase-like_cat_sf"/>
</dbReference>
<dbReference type="RefSeq" id="WP_230140207.1">
    <property type="nucleotide sequence ID" value="NZ_CAKJVF010000037.1"/>
</dbReference>
<feature type="domain" description="Core-binding (CB)" evidence="8">
    <location>
        <begin position="66"/>
        <end position="148"/>
    </location>
</feature>
<comment type="similarity">
    <text evidence="2">Belongs to the 'phage' integrase family.</text>
</comment>
<sequence>MAKTNYSVNGNDYYRVSLEIGIDANGKRIRKRFYGKTKKEAEQKKQDYIIKQAQGIKNDKTLWFAQTFKTWLFEVVKMSGIKPTTFARYEGLYRNYIENCPIACISIDKIEPLMIQRYYNDLYKKQKKSCSQIAYLNKFIKKFLSYCVDCNYIISNPCSGNRIALPKEEQKEAKTDTIEIFTNEEIAKLKSSDDCKMKYITLFSLATGMRRGEVIALKESDIDLKHKEIHIRRTVATTTIFDENNNKTKQTIIQVPKTKNSIRDIPFPESLKGVLKKAIVLRTEEKLKAGESYNTSNQEFIFLSELGNFINAGNLDKTWAKYLKTLEIPHKKFHALRHTYATKQFENNIALKTVSALLGHSDISMTANIYTHVLKKQKEKSIDILGII</sequence>
<evidence type="ECO:0000256" key="6">
    <source>
        <dbReference type="PROSITE-ProRule" id="PRU01248"/>
    </source>
</evidence>
<evidence type="ECO:0000259" key="8">
    <source>
        <dbReference type="PROSITE" id="PS51900"/>
    </source>
</evidence>
<dbReference type="InterPro" id="IPR050090">
    <property type="entry name" value="Tyrosine_recombinase_XerCD"/>
</dbReference>
<dbReference type="EMBL" id="CAMTCP010000266">
    <property type="protein sequence ID" value="CAI3667090.1"/>
    <property type="molecule type" value="Genomic_DNA"/>
</dbReference>
<keyword evidence="4 6" id="KW-0238">DNA-binding</keyword>
<evidence type="ECO:0000256" key="1">
    <source>
        <dbReference type="ARBA" id="ARBA00003283"/>
    </source>
</evidence>
<dbReference type="AlphaFoldDB" id="A0AAD2DHF8"/>
<dbReference type="Gene3D" id="1.10.443.10">
    <property type="entry name" value="Intergrase catalytic core"/>
    <property type="match status" value="1"/>
</dbReference>
<evidence type="ECO:0000259" key="7">
    <source>
        <dbReference type="PROSITE" id="PS51898"/>
    </source>
</evidence>
<accession>A0AAD2DHF8</accession>
<evidence type="ECO:0000256" key="2">
    <source>
        <dbReference type="ARBA" id="ARBA00008857"/>
    </source>
</evidence>
<evidence type="ECO:0000256" key="3">
    <source>
        <dbReference type="ARBA" id="ARBA00022908"/>
    </source>
</evidence>
<comment type="function">
    <text evidence="1">Site-specific tyrosine recombinase, which acts by catalyzing the cutting and rejoining of the recombining DNA molecules.</text>
</comment>
<keyword evidence="3" id="KW-0229">DNA integration</keyword>
<dbReference type="InterPro" id="IPR004107">
    <property type="entry name" value="Integrase_SAM-like_N"/>
</dbReference>
<reference evidence="9" key="1">
    <citation type="submission" date="2022-10" db="EMBL/GenBank/DDBJ databases">
        <authorList>
            <person name="Aires J."/>
            <person name="Mesa V."/>
        </authorList>
    </citation>
    <scope>NUCLEOTIDE SEQUENCE</scope>
    <source>
        <strain evidence="9">Clostridium neonatale JD116</strain>
    </source>
</reference>
<organism evidence="9 10">
    <name type="scientific">Clostridium neonatale</name>
    <dbReference type="NCBI Taxonomy" id="137838"/>
    <lineage>
        <taxon>Bacteria</taxon>
        <taxon>Bacillati</taxon>
        <taxon>Bacillota</taxon>
        <taxon>Clostridia</taxon>
        <taxon>Eubacteriales</taxon>
        <taxon>Clostridiaceae</taxon>
        <taxon>Clostridium</taxon>
    </lineage>
</organism>
<dbReference type="PROSITE" id="PS51898">
    <property type="entry name" value="TYR_RECOMBINASE"/>
    <property type="match status" value="1"/>
</dbReference>
<dbReference type="InterPro" id="IPR002104">
    <property type="entry name" value="Integrase_catalytic"/>
</dbReference>
<comment type="caution">
    <text evidence="9">The sequence shown here is derived from an EMBL/GenBank/DDBJ whole genome shotgun (WGS) entry which is preliminary data.</text>
</comment>
<name>A0AAD2DHF8_9CLOT</name>
<dbReference type="Proteomes" id="UP001189143">
    <property type="component" value="Unassembled WGS sequence"/>
</dbReference>
<proteinExistence type="inferred from homology"/>
<dbReference type="InterPro" id="IPR044068">
    <property type="entry name" value="CB"/>
</dbReference>
<evidence type="ECO:0000313" key="9">
    <source>
        <dbReference type="EMBL" id="CAI3667090.1"/>
    </source>
</evidence>
<gene>
    <name evidence="9" type="ORF">CNEO2_660010</name>
</gene>
<dbReference type="SUPFAM" id="SSF56349">
    <property type="entry name" value="DNA breaking-rejoining enzymes"/>
    <property type="match status" value="1"/>
</dbReference>
<dbReference type="Gene3D" id="1.10.150.130">
    <property type="match status" value="1"/>
</dbReference>
<dbReference type="CDD" id="cd01189">
    <property type="entry name" value="INT_ICEBs1_C_like"/>
    <property type="match status" value="1"/>
</dbReference>
<evidence type="ECO:0000256" key="4">
    <source>
        <dbReference type="ARBA" id="ARBA00023125"/>
    </source>
</evidence>
<dbReference type="PANTHER" id="PTHR30349">
    <property type="entry name" value="PHAGE INTEGRASE-RELATED"/>
    <property type="match status" value="1"/>
</dbReference>
<feature type="domain" description="Tyr recombinase" evidence="7">
    <location>
        <begin position="176"/>
        <end position="383"/>
    </location>
</feature>
<evidence type="ECO:0000256" key="5">
    <source>
        <dbReference type="ARBA" id="ARBA00023172"/>
    </source>
</evidence>
<dbReference type="InterPro" id="IPR011010">
    <property type="entry name" value="DNA_brk_join_enz"/>
</dbReference>
<dbReference type="PROSITE" id="PS51900">
    <property type="entry name" value="CB"/>
    <property type="match status" value="1"/>
</dbReference>
<dbReference type="Pfam" id="PF14659">
    <property type="entry name" value="Phage_int_SAM_3"/>
    <property type="match status" value="1"/>
</dbReference>
<dbReference type="GO" id="GO:0003677">
    <property type="term" value="F:DNA binding"/>
    <property type="evidence" value="ECO:0007669"/>
    <property type="project" value="UniProtKB-UniRule"/>
</dbReference>
<dbReference type="GO" id="GO:0015074">
    <property type="term" value="P:DNA integration"/>
    <property type="evidence" value="ECO:0007669"/>
    <property type="project" value="UniProtKB-KW"/>
</dbReference>
<dbReference type="GO" id="GO:0006310">
    <property type="term" value="P:DNA recombination"/>
    <property type="evidence" value="ECO:0007669"/>
    <property type="project" value="UniProtKB-KW"/>
</dbReference>
<dbReference type="InterPro" id="IPR010998">
    <property type="entry name" value="Integrase_recombinase_N"/>
</dbReference>
<protein>
    <submittedName>
        <fullName evidence="9">Tyrosine recombinase XerC-like</fullName>
    </submittedName>
</protein>
<dbReference type="PANTHER" id="PTHR30349:SF64">
    <property type="entry name" value="PROPHAGE INTEGRASE INTD-RELATED"/>
    <property type="match status" value="1"/>
</dbReference>
<keyword evidence="5" id="KW-0233">DNA recombination</keyword>